<evidence type="ECO:0000313" key="2">
    <source>
        <dbReference type="Proteomes" id="UP000053647"/>
    </source>
</evidence>
<sequence length="56" mass="6537">MDMFSIALVHARRLLFRLPQVKKLTPQQLSQHRTLKHGDLASRSSRLRREAPFLLA</sequence>
<reference evidence="1 2" key="1">
    <citation type="submission" date="2014-06" db="EMBL/GenBank/DDBJ databases">
        <authorList>
            <consortium name="DOE Joint Genome Institute"/>
            <person name="Kuo A."/>
            <person name="Kohler A."/>
            <person name="Nagy L.G."/>
            <person name="Floudas D."/>
            <person name="Copeland A."/>
            <person name="Barry K.W."/>
            <person name="Cichocki N."/>
            <person name="Veneault-Fourrey C."/>
            <person name="LaButti K."/>
            <person name="Lindquist E.A."/>
            <person name="Lipzen A."/>
            <person name="Lundell T."/>
            <person name="Morin E."/>
            <person name="Murat C."/>
            <person name="Sun H."/>
            <person name="Tunlid A."/>
            <person name="Henrissat B."/>
            <person name="Grigoriev I.V."/>
            <person name="Hibbett D.S."/>
            <person name="Martin F."/>
            <person name="Nordberg H.P."/>
            <person name="Cantor M.N."/>
            <person name="Hua S.X."/>
        </authorList>
    </citation>
    <scope>NUCLEOTIDE SEQUENCE [LARGE SCALE GENOMIC DNA]</scope>
    <source>
        <strain evidence="1 2">ATCC 200175</strain>
    </source>
</reference>
<dbReference type="HOGENOM" id="CLU_3014795_0_0_1"/>
<reference evidence="2" key="2">
    <citation type="submission" date="2015-01" db="EMBL/GenBank/DDBJ databases">
        <title>Evolutionary Origins and Diversification of the Mycorrhizal Mutualists.</title>
        <authorList>
            <consortium name="DOE Joint Genome Institute"/>
            <consortium name="Mycorrhizal Genomics Consortium"/>
            <person name="Kohler A."/>
            <person name="Kuo A."/>
            <person name="Nagy L.G."/>
            <person name="Floudas D."/>
            <person name="Copeland A."/>
            <person name="Barry K.W."/>
            <person name="Cichocki N."/>
            <person name="Veneault-Fourrey C."/>
            <person name="LaButti K."/>
            <person name="Lindquist E.A."/>
            <person name="Lipzen A."/>
            <person name="Lundell T."/>
            <person name="Morin E."/>
            <person name="Murat C."/>
            <person name="Riley R."/>
            <person name="Ohm R."/>
            <person name="Sun H."/>
            <person name="Tunlid A."/>
            <person name="Henrissat B."/>
            <person name="Grigoriev I.V."/>
            <person name="Hibbett D.S."/>
            <person name="Martin F."/>
        </authorList>
    </citation>
    <scope>NUCLEOTIDE SEQUENCE [LARGE SCALE GENOMIC DNA]</scope>
    <source>
        <strain evidence="2">ATCC 200175</strain>
    </source>
</reference>
<proteinExistence type="predicted"/>
<dbReference type="Proteomes" id="UP000053647">
    <property type="component" value="Unassembled WGS sequence"/>
</dbReference>
<organism evidence="1 2">
    <name type="scientific">Paxillus involutus ATCC 200175</name>
    <dbReference type="NCBI Taxonomy" id="664439"/>
    <lineage>
        <taxon>Eukaryota</taxon>
        <taxon>Fungi</taxon>
        <taxon>Dikarya</taxon>
        <taxon>Basidiomycota</taxon>
        <taxon>Agaricomycotina</taxon>
        <taxon>Agaricomycetes</taxon>
        <taxon>Agaricomycetidae</taxon>
        <taxon>Boletales</taxon>
        <taxon>Paxilineae</taxon>
        <taxon>Paxillaceae</taxon>
        <taxon>Paxillus</taxon>
    </lineage>
</organism>
<name>A0A0C9U5S1_PAXIN</name>
<accession>A0A0C9U5S1</accession>
<evidence type="ECO:0000313" key="1">
    <source>
        <dbReference type="EMBL" id="KIJ14777.1"/>
    </source>
</evidence>
<gene>
    <name evidence="1" type="ORF">PAXINDRAFT_169459</name>
</gene>
<keyword evidence="2" id="KW-1185">Reference proteome</keyword>
<dbReference type="EMBL" id="KN819340">
    <property type="protein sequence ID" value="KIJ14777.1"/>
    <property type="molecule type" value="Genomic_DNA"/>
</dbReference>
<protein>
    <submittedName>
        <fullName evidence="1">Uncharacterized protein</fullName>
    </submittedName>
</protein>
<dbReference type="AlphaFoldDB" id="A0A0C9U5S1"/>